<gene>
    <name evidence="2" type="ORF">GWC95_06605</name>
</gene>
<feature type="chain" id="PRO_5046756850" evidence="1">
    <location>
        <begin position="18"/>
        <end position="334"/>
    </location>
</feature>
<keyword evidence="3" id="KW-1185">Reference proteome</keyword>
<evidence type="ECO:0000313" key="2">
    <source>
        <dbReference type="EMBL" id="NCI49584.1"/>
    </source>
</evidence>
<comment type="caution">
    <text evidence="2">The sequence shown here is derived from an EMBL/GenBank/DDBJ whole genome shotgun (WGS) entry which is preliminary data.</text>
</comment>
<accession>A0ABW9ZRJ9</accession>
<dbReference type="EMBL" id="JAACJS010000011">
    <property type="protein sequence ID" value="NCI49584.1"/>
    <property type="molecule type" value="Genomic_DNA"/>
</dbReference>
<evidence type="ECO:0000313" key="3">
    <source>
        <dbReference type="Proteomes" id="UP000753802"/>
    </source>
</evidence>
<keyword evidence="1" id="KW-0732">Signal</keyword>
<organism evidence="2 3">
    <name type="scientific">Sediminibacterium roseum</name>
    <dbReference type="NCBI Taxonomy" id="1978412"/>
    <lineage>
        <taxon>Bacteria</taxon>
        <taxon>Pseudomonadati</taxon>
        <taxon>Bacteroidota</taxon>
        <taxon>Chitinophagia</taxon>
        <taxon>Chitinophagales</taxon>
        <taxon>Chitinophagaceae</taxon>
        <taxon>Sediminibacterium</taxon>
    </lineage>
</organism>
<sequence length="334" mass="36875">MKRIFAALLLLSFFANGYGQQPAGRWTGAGEYLPGMSVSELMRQMAAEKRIEFSISNEGCISGKLITSYKSKAIIPHEGGDQNFIISGKYDTGTNKLLLVVTHFRSRPDTSESYLTFMRPDSVYYDVSVSRSGNGSTITGVASPHLNSNASMEWIGSFKGGGLSRNAGTNDMHILPLRIRFDMEGQAPRQEYTVANAVYRDTVSAVARPKERVIHTVKYEIARERKIQRTIVLDTSHIKIELYDNGQVDGDIASLLFDGKTVIDKQLLSTKAATLMLDVSDLSAEHILELYANNLGSIPPNTALVVLTCKNKRYEINLSSNEVSNGAVKLLFKH</sequence>
<dbReference type="Proteomes" id="UP000753802">
    <property type="component" value="Unassembled WGS sequence"/>
</dbReference>
<dbReference type="RefSeq" id="WP_161817898.1">
    <property type="nucleotide sequence ID" value="NZ_JAACJS010000011.1"/>
</dbReference>
<feature type="signal peptide" evidence="1">
    <location>
        <begin position="1"/>
        <end position="17"/>
    </location>
</feature>
<reference evidence="2 3" key="1">
    <citation type="submission" date="2020-01" db="EMBL/GenBank/DDBJ databases">
        <title>Genome analysis.</title>
        <authorList>
            <person name="Wu S."/>
            <person name="Wang G."/>
        </authorList>
    </citation>
    <scope>NUCLEOTIDE SEQUENCE [LARGE SCALE GENOMIC DNA]</scope>
    <source>
        <strain evidence="2 3">SYL130</strain>
    </source>
</reference>
<proteinExistence type="predicted"/>
<name>A0ABW9ZRJ9_9BACT</name>
<protein>
    <submittedName>
        <fullName evidence="2">Uncharacterized protein</fullName>
    </submittedName>
</protein>
<evidence type="ECO:0000256" key="1">
    <source>
        <dbReference type="SAM" id="SignalP"/>
    </source>
</evidence>